<keyword evidence="3 6" id="KW-0694">RNA-binding</keyword>
<dbReference type="GO" id="GO:0000398">
    <property type="term" value="P:mRNA splicing, via spliceosome"/>
    <property type="evidence" value="ECO:0007669"/>
    <property type="project" value="UniProtKB-UniRule"/>
</dbReference>
<evidence type="ECO:0000256" key="5">
    <source>
        <dbReference type="ARBA" id="ARBA00023274"/>
    </source>
</evidence>
<dbReference type="InterPro" id="IPR050257">
    <property type="entry name" value="eL8/uL1-like"/>
</dbReference>
<dbReference type="HOGENOM" id="CLU_084513_4_0_1"/>
<evidence type="ECO:0000313" key="9">
    <source>
        <dbReference type="Proteomes" id="UP000031056"/>
    </source>
</evidence>
<comment type="similarity">
    <text evidence="2 6">Belongs to the eukaryotic ribosomal protein eL8 family.</text>
</comment>
<dbReference type="InParanoid" id="A0A0B2UJB8"/>
<dbReference type="PROSITE" id="PS01082">
    <property type="entry name" value="RIBOSOMAL_L7AE"/>
    <property type="match status" value="1"/>
</dbReference>
<dbReference type="GO" id="GO:0031429">
    <property type="term" value="C:box H/ACA snoRNP complex"/>
    <property type="evidence" value="ECO:0007669"/>
    <property type="project" value="UniProtKB-UniRule"/>
</dbReference>
<comment type="function">
    <text evidence="6">Required for ribosome biogenesis. Part of a complex which catalyzes pseudouridylation of rRNA. This involves the isomerization of uridine such that the ribose is subsequently attached to C5, instead of the normal N1. Pseudouridine ('psi') residues may serve to stabilize the conformation of rRNAs.</text>
</comment>
<evidence type="ECO:0000313" key="8">
    <source>
        <dbReference type="EMBL" id="KHN69304.1"/>
    </source>
</evidence>
<keyword evidence="9" id="KW-1185">Reference proteome</keyword>
<dbReference type="EMBL" id="JOKQ01000008">
    <property type="protein sequence ID" value="KHN69304.1"/>
    <property type="molecule type" value="Genomic_DNA"/>
</dbReference>
<dbReference type="InterPro" id="IPR018492">
    <property type="entry name" value="Ribosomal_eL8/Nhp2"/>
</dbReference>
<sequence length="121" mass="13095">MIDDALLYSSVSDEKAQSVLKLVQSMASSKNIKRGINESIKCLNKGTSLLVVIACDTEPPELSAFLPIICNDKDVPFIHVPSKNALGVACGIHRPISACAVYCPKGAQSLRLEEKIREVLK</sequence>
<dbReference type="RefSeq" id="XP_014563346.1">
    <property type="nucleotide sequence ID" value="XM_014707860.1"/>
</dbReference>
<dbReference type="PRINTS" id="PR00881">
    <property type="entry name" value="L7ARS6FAMILY"/>
</dbReference>
<dbReference type="PANTHER" id="PTHR23105">
    <property type="entry name" value="RIBOSOMAL PROTEIN L7AE FAMILY MEMBER"/>
    <property type="match status" value="1"/>
</dbReference>
<dbReference type="FunCoup" id="A0A0B2UJB8">
    <property type="interactions" value="301"/>
</dbReference>
<keyword evidence="5 6" id="KW-0687">Ribonucleoprotein</keyword>
<dbReference type="GO" id="GO:0005840">
    <property type="term" value="C:ribosome"/>
    <property type="evidence" value="ECO:0007669"/>
    <property type="project" value="UniProtKB-KW"/>
</dbReference>
<dbReference type="GeneID" id="26262078"/>
<dbReference type="Gene3D" id="3.30.1330.30">
    <property type="match status" value="1"/>
</dbReference>
<name>A0A0B2UJB8_9MICR</name>
<accession>A0A0B2UJB8</accession>
<dbReference type="GO" id="GO:0031120">
    <property type="term" value="P:snRNA pseudouridine synthesis"/>
    <property type="evidence" value="ECO:0007669"/>
    <property type="project" value="UniProtKB-UniRule"/>
</dbReference>
<gene>
    <name evidence="8" type="ORF">M896_080380</name>
</gene>
<evidence type="ECO:0000256" key="6">
    <source>
        <dbReference type="RuleBase" id="RU366039"/>
    </source>
</evidence>
<dbReference type="InterPro" id="IPR029064">
    <property type="entry name" value="Ribosomal_eL30-like_sf"/>
</dbReference>
<dbReference type="Proteomes" id="UP000031056">
    <property type="component" value="Unassembled WGS sequence"/>
</dbReference>
<comment type="subcellular location">
    <subcellularLocation>
        <location evidence="1 6">Nucleus</location>
        <location evidence="1 6">Nucleolus</location>
    </subcellularLocation>
</comment>
<organism evidence="8 9">
    <name type="scientific">Ordospora colligata OC4</name>
    <dbReference type="NCBI Taxonomy" id="1354746"/>
    <lineage>
        <taxon>Eukaryota</taxon>
        <taxon>Fungi</taxon>
        <taxon>Fungi incertae sedis</taxon>
        <taxon>Microsporidia</taxon>
        <taxon>Ordosporidae</taxon>
        <taxon>Ordospora</taxon>
    </lineage>
</organism>
<dbReference type="InterPro" id="IPR004037">
    <property type="entry name" value="Ribosomal_eL8-like_CS"/>
</dbReference>
<dbReference type="VEuPathDB" id="MicrosporidiaDB:M896_080380"/>
<evidence type="ECO:0000256" key="1">
    <source>
        <dbReference type="ARBA" id="ARBA00004604"/>
    </source>
</evidence>
<dbReference type="InterPro" id="IPR002415">
    <property type="entry name" value="H/ACA_rnp_Nhp2-like"/>
</dbReference>
<evidence type="ECO:0000256" key="4">
    <source>
        <dbReference type="ARBA" id="ARBA00023242"/>
    </source>
</evidence>
<dbReference type="GO" id="GO:0003723">
    <property type="term" value="F:RNA binding"/>
    <property type="evidence" value="ECO:0007669"/>
    <property type="project" value="UniProtKB-UniRule"/>
</dbReference>
<protein>
    <recommendedName>
        <fullName evidence="6">H/ACA ribonucleoprotein complex subunit 2</fullName>
    </recommendedName>
    <alternativeName>
        <fullName evidence="6">Nucleolar protein family A member 2</fullName>
    </alternativeName>
</protein>
<feature type="domain" description="Ribosomal protein eL8/eL30/eS12/Gadd45" evidence="7">
    <location>
        <begin position="19"/>
        <end position="108"/>
    </location>
</feature>
<dbReference type="GO" id="GO:0042254">
    <property type="term" value="P:ribosome biogenesis"/>
    <property type="evidence" value="ECO:0007669"/>
    <property type="project" value="InterPro"/>
</dbReference>
<evidence type="ECO:0000256" key="2">
    <source>
        <dbReference type="ARBA" id="ARBA00007337"/>
    </source>
</evidence>
<dbReference type="OrthoDB" id="1924699at2759"/>
<comment type="caution">
    <text evidence="8">The sequence shown here is derived from an EMBL/GenBank/DDBJ whole genome shotgun (WGS) entry which is preliminary data.</text>
</comment>
<evidence type="ECO:0000256" key="3">
    <source>
        <dbReference type="ARBA" id="ARBA00022884"/>
    </source>
</evidence>
<dbReference type="Pfam" id="PF01248">
    <property type="entry name" value="Ribosomal_L7Ae"/>
    <property type="match status" value="1"/>
</dbReference>
<dbReference type="AlphaFoldDB" id="A0A0B2UJB8"/>
<reference evidence="8 9" key="1">
    <citation type="journal article" date="2014" name="MBio">
        <title>The Ordospora colligata genome; evolution of extreme reduction in microsporidia and host-to-parasite horizontal gene transfer.</title>
        <authorList>
            <person name="Pombert J.-F."/>
            <person name="Haag K.L."/>
            <person name="Beidas S."/>
            <person name="Ebert D."/>
            <person name="Keeling P.J."/>
        </authorList>
    </citation>
    <scope>NUCLEOTIDE SEQUENCE [LARGE SCALE GENOMIC DNA]</scope>
    <source>
        <strain evidence="8 9">OC4</strain>
    </source>
</reference>
<dbReference type="PRINTS" id="PR00883">
    <property type="entry name" value="NUCLEARHMG"/>
</dbReference>
<proteinExistence type="inferred from homology"/>
<dbReference type="SUPFAM" id="SSF55315">
    <property type="entry name" value="L30e-like"/>
    <property type="match status" value="1"/>
</dbReference>
<dbReference type="STRING" id="1354746.A0A0B2UJB8"/>
<evidence type="ECO:0000259" key="7">
    <source>
        <dbReference type="Pfam" id="PF01248"/>
    </source>
</evidence>
<keyword evidence="8" id="KW-0689">Ribosomal protein</keyword>
<comment type="function">
    <text evidence="6">Common component of the spliceosome and rRNA processing machinery.</text>
</comment>
<keyword evidence="4 6" id="KW-0539">Nucleus</keyword>
<dbReference type="InterPro" id="IPR004038">
    <property type="entry name" value="Ribosomal_eL8/eL30/eS12/Gad45"/>
</dbReference>